<gene>
    <name evidence="2" type="ORF">SAMN05216596_107200</name>
</gene>
<keyword evidence="3" id="KW-1185">Reference proteome</keyword>
<sequence length="265" mass="29173">MPPAQVMVPGQYLLSQDKRYKLLLQEDANLAIYDQTSGAAVWIADSNQPYSASRPGNDFPLHVLMWGGLYLYDPIRGRTWLTRDGTTQSQSERYFLSLQNDGNLVIVDIQALWSTDTSATFTPGVATATVLNPDQDMVVAAVYPAGEYKLIFQADGNLVVYDKDMSPTWNSGTQNTGATRAVMQSDGNFVIYDGAGKAVWHTSTFGFPGAYAQIQENGAFVIVKNVPIWARFGWAPEPVKPPRAVFYPDHSTGPFPLFGGIGWDF</sequence>
<comment type="caution">
    <text evidence="2">The sequence shown here is derived from an EMBL/GenBank/DDBJ whole genome shotgun (WGS) entry which is preliminary data.</text>
</comment>
<accession>A0A1H0V3M9</accession>
<proteinExistence type="predicted"/>
<feature type="domain" description="Bulb-type lectin" evidence="1">
    <location>
        <begin position="1"/>
        <end position="119"/>
    </location>
</feature>
<evidence type="ECO:0000259" key="1">
    <source>
        <dbReference type="PROSITE" id="PS50927"/>
    </source>
</evidence>
<evidence type="ECO:0000313" key="2">
    <source>
        <dbReference type="EMBL" id="SDP72778.1"/>
    </source>
</evidence>
<dbReference type="SUPFAM" id="SSF51110">
    <property type="entry name" value="alpha-D-mannose-specific plant lectins"/>
    <property type="match status" value="2"/>
</dbReference>
<evidence type="ECO:0000313" key="3">
    <source>
        <dbReference type="Proteomes" id="UP000183042"/>
    </source>
</evidence>
<dbReference type="InterPro" id="IPR036426">
    <property type="entry name" value="Bulb-type_lectin_dom_sf"/>
</dbReference>
<reference evidence="2 3" key="1">
    <citation type="submission" date="2016-10" db="EMBL/GenBank/DDBJ databases">
        <authorList>
            <person name="Varghese N."/>
            <person name="Submissions S."/>
        </authorList>
    </citation>
    <scope>NUCLEOTIDE SEQUENCE [LARGE SCALE GENOMIC DNA]</scope>
    <source>
        <strain evidence="2 3">DSM 14939</strain>
    </source>
</reference>
<organism evidence="2 3">
    <name type="scientific">Pseudomonas congelans</name>
    <dbReference type="NCBI Taxonomy" id="200452"/>
    <lineage>
        <taxon>Bacteria</taxon>
        <taxon>Pseudomonadati</taxon>
        <taxon>Pseudomonadota</taxon>
        <taxon>Gammaproteobacteria</taxon>
        <taxon>Pseudomonadales</taxon>
        <taxon>Pseudomonadaceae</taxon>
        <taxon>Pseudomonas</taxon>
    </lineage>
</organism>
<dbReference type="CDD" id="cd00028">
    <property type="entry name" value="B_lectin"/>
    <property type="match status" value="1"/>
</dbReference>
<dbReference type="EMBL" id="FNJH01000007">
    <property type="protein sequence ID" value="SDP72778.1"/>
    <property type="molecule type" value="Genomic_DNA"/>
</dbReference>
<dbReference type="InterPro" id="IPR001480">
    <property type="entry name" value="Bulb-type_lectin_dom"/>
</dbReference>
<dbReference type="Gene3D" id="2.90.10.30">
    <property type="match status" value="1"/>
</dbReference>
<protein>
    <submittedName>
        <fullName evidence="2">D-mannose binding lectin</fullName>
    </submittedName>
</protein>
<dbReference type="Gene3D" id="2.90.10.10">
    <property type="entry name" value="Bulb-type lectin domain"/>
    <property type="match status" value="1"/>
</dbReference>
<dbReference type="Proteomes" id="UP000183042">
    <property type="component" value="Unassembled WGS sequence"/>
</dbReference>
<dbReference type="NCBIfam" id="NF033557">
    <property type="entry name" value="LLB_putidacin"/>
    <property type="match status" value="1"/>
</dbReference>
<dbReference type="SMART" id="SM00108">
    <property type="entry name" value="B_lectin"/>
    <property type="match status" value="1"/>
</dbReference>
<name>A0A1H0V3M9_9PSED</name>
<feature type="domain" description="Bulb-type lectin" evidence="1">
    <location>
        <begin position="122"/>
        <end position="235"/>
    </location>
</feature>
<dbReference type="PROSITE" id="PS50927">
    <property type="entry name" value="BULB_LECTIN"/>
    <property type="match status" value="2"/>
</dbReference>